<feature type="transmembrane region" description="Helical" evidence="11">
    <location>
        <begin position="200"/>
        <end position="226"/>
    </location>
</feature>
<keyword evidence="4 11" id="KW-0337">GPI-anchor biosynthesis</keyword>
<evidence type="ECO:0000256" key="1">
    <source>
        <dbReference type="ARBA" id="ARBA00004477"/>
    </source>
</evidence>
<reference evidence="13" key="2">
    <citation type="submission" date="2019-10" db="EMBL/GenBank/DDBJ databases">
        <title>A de novo genome assembly of a pear dwarfing rootstock.</title>
        <authorList>
            <person name="Wang F."/>
            <person name="Wang J."/>
            <person name="Li S."/>
            <person name="Zhang Y."/>
            <person name="Fang M."/>
            <person name="Ma L."/>
            <person name="Zhao Y."/>
            <person name="Jiang S."/>
        </authorList>
    </citation>
    <scope>NUCLEOTIDE SEQUENCE [LARGE SCALE GENOMIC DNA]</scope>
</reference>
<dbReference type="EMBL" id="SMOL01000559">
    <property type="protein sequence ID" value="KAB2607509.1"/>
    <property type="molecule type" value="Genomic_DNA"/>
</dbReference>
<dbReference type="GO" id="GO:0006506">
    <property type="term" value="P:GPI anchor biosynthetic process"/>
    <property type="evidence" value="ECO:0007669"/>
    <property type="project" value="UniProtKB-UniPathway"/>
</dbReference>
<evidence type="ECO:0000313" key="13">
    <source>
        <dbReference type="Proteomes" id="UP000327157"/>
    </source>
</evidence>
<dbReference type="AlphaFoldDB" id="A0A5N5FWL6"/>
<keyword evidence="9 11" id="KW-1133">Transmembrane helix</keyword>
<dbReference type="GO" id="GO:0000009">
    <property type="term" value="F:alpha-1,6-mannosyltransferase activity"/>
    <property type="evidence" value="ECO:0007669"/>
    <property type="project" value="InterPro"/>
</dbReference>
<evidence type="ECO:0000256" key="11">
    <source>
        <dbReference type="RuleBase" id="RU363112"/>
    </source>
</evidence>
<accession>A0A5N5FWL6</accession>
<evidence type="ECO:0000313" key="12">
    <source>
        <dbReference type="EMBL" id="KAB2607509.1"/>
    </source>
</evidence>
<dbReference type="InterPro" id="IPR007315">
    <property type="entry name" value="PIG-V/Gpi18"/>
</dbReference>
<evidence type="ECO:0000256" key="8">
    <source>
        <dbReference type="ARBA" id="ARBA00022824"/>
    </source>
</evidence>
<gene>
    <name evidence="12" type="ORF">D8674_007226</name>
</gene>
<keyword evidence="6 11" id="KW-0808">Transferase</keyword>
<comment type="pathway">
    <text evidence="2 11">Glycolipid biosynthesis; glycosylphosphatidylinositol-anchor biosynthesis.</text>
</comment>
<proteinExistence type="inferred from homology"/>
<feature type="transmembrane region" description="Helical" evidence="11">
    <location>
        <begin position="133"/>
        <end position="154"/>
    </location>
</feature>
<sequence>MHPVPIVSGLFDEFLTETPPRNHSYQISNPVRLLVLTLNFLWRTLLSPYDTSAPINPNCLSTNPSQQNVLFPSLISAIESSIVWDSVYFVRIAECGYEYEQTYAFFPLLPLCMSMLSRTVLAPLVPVIGQRAVLGLSGYVINNIGFMFAAVYLYRLSVVILDHEAAVRASILFCFNPASIFYSSMLGFSSALYCKYSETLFALFSVGGLYHLISGKDVIAVLWFALSGFSRSNGVLNAGYFCFQTMHQTYDAVFLRKHPFVENHNLKARNQVNKDGPALISEERKLSAKRGYLSVAVLPCILHLGFMAAAAFFVMHVQVATRFLSFSPPLYWFASYIMKPVALVKDGDI</sequence>
<dbReference type="UniPathway" id="UPA00196"/>
<dbReference type="GO" id="GO:0004376">
    <property type="term" value="F:GPI mannosyltransferase activity"/>
    <property type="evidence" value="ECO:0007669"/>
    <property type="project" value="InterPro"/>
</dbReference>
<dbReference type="GO" id="GO:0031501">
    <property type="term" value="C:mannosyltransferase complex"/>
    <property type="evidence" value="ECO:0007669"/>
    <property type="project" value="TreeGrafter"/>
</dbReference>
<reference evidence="12 13" key="3">
    <citation type="submission" date="2019-11" db="EMBL/GenBank/DDBJ databases">
        <title>A de novo genome assembly of a pear dwarfing rootstock.</title>
        <authorList>
            <person name="Wang F."/>
            <person name="Wang J."/>
            <person name="Li S."/>
            <person name="Zhang Y."/>
            <person name="Fang M."/>
            <person name="Ma L."/>
            <person name="Zhao Y."/>
            <person name="Jiang S."/>
        </authorList>
    </citation>
    <scope>NUCLEOTIDE SEQUENCE [LARGE SCALE GENOMIC DNA]</scope>
    <source>
        <strain evidence="12">S2</strain>
        <tissue evidence="12">Leaf</tissue>
    </source>
</reference>
<evidence type="ECO:0000256" key="2">
    <source>
        <dbReference type="ARBA" id="ARBA00004687"/>
    </source>
</evidence>
<evidence type="ECO:0000256" key="4">
    <source>
        <dbReference type="ARBA" id="ARBA00022502"/>
    </source>
</evidence>
<dbReference type="PANTHER" id="PTHR12468">
    <property type="entry name" value="GPI MANNOSYLTRANSFERASE 2"/>
    <property type="match status" value="1"/>
</dbReference>
<keyword evidence="13" id="KW-1185">Reference proteome</keyword>
<name>A0A5N5FWL6_9ROSA</name>
<keyword evidence="5 11" id="KW-0328">Glycosyltransferase</keyword>
<dbReference type="Pfam" id="PF04188">
    <property type="entry name" value="Mannosyl_trans2"/>
    <property type="match status" value="2"/>
</dbReference>
<protein>
    <recommendedName>
        <fullName evidence="11">GPI mannosyltransferase 2</fullName>
        <ecNumber evidence="11">2.4.1.-</ecNumber>
    </recommendedName>
</protein>
<dbReference type="EC" id="2.4.1.-" evidence="11"/>
<evidence type="ECO:0000256" key="9">
    <source>
        <dbReference type="ARBA" id="ARBA00022989"/>
    </source>
</evidence>
<comment type="caution">
    <text evidence="11">Lacks conserved residue(s) required for the propagation of feature annotation.</text>
</comment>
<evidence type="ECO:0000256" key="7">
    <source>
        <dbReference type="ARBA" id="ARBA00022692"/>
    </source>
</evidence>
<comment type="similarity">
    <text evidence="3 11">Belongs to the PIGV family.</text>
</comment>
<comment type="caution">
    <text evidence="12">The sequence shown here is derived from an EMBL/GenBank/DDBJ whole genome shotgun (WGS) entry which is preliminary data.</text>
</comment>
<keyword evidence="7 11" id="KW-0812">Transmembrane</keyword>
<reference evidence="12 13" key="1">
    <citation type="submission" date="2019-09" db="EMBL/GenBank/DDBJ databases">
        <authorList>
            <person name="Ou C."/>
        </authorList>
    </citation>
    <scope>NUCLEOTIDE SEQUENCE [LARGE SCALE GENOMIC DNA]</scope>
    <source>
        <strain evidence="12">S2</strain>
        <tissue evidence="12">Leaf</tissue>
    </source>
</reference>
<keyword evidence="10 11" id="KW-0472">Membrane</keyword>
<dbReference type="Proteomes" id="UP000327157">
    <property type="component" value="Chromosome 11"/>
</dbReference>
<keyword evidence="8 11" id="KW-0256">Endoplasmic reticulum</keyword>
<evidence type="ECO:0000256" key="6">
    <source>
        <dbReference type="ARBA" id="ARBA00022679"/>
    </source>
</evidence>
<evidence type="ECO:0000256" key="10">
    <source>
        <dbReference type="ARBA" id="ARBA00023136"/>
    </source>
</evidence>
<feature type="transmembrane region" description="Helical" evidence="11">
    <location>
        <begin position="166"/>
        <end position="188"/>
    </location>
</feature>
<dbReference type="PANTHER" id="PTHR12468:SF2">
    <property type="entry name" value="GPI MANNOSYLTRANSFERASE 2"/>
    <property type="match status" value="1"/>
</dbReference>
<evidence type="ECO:0000256" key="3">
    <source>
        <dbReference type="ARBA" id="ARBA00008698"/>
    </source>
</evidence>
<evidence type="ECO:0000256" key="5">
    <source>
        <dbReference type="ARBA" id="ARBA00022676"/>
    </source>
</evidence>
<comment type="function">
    <text evidence="11">Mannosyltransferase involved in glycosylphosphatidylinositol-anchor biosynthesis.</text>
</comment>
<comment type="subcellular location">
    <subcellularLocation>
        <location evidence="1 11">Endoplasmic reticulum membrane</location>
        <topology evidence="1 11">Multi-pass membrane protein</topology>
    </subcellularLocation>
</comment>
<dbReference type="GO" id="GO:0005789">
    <property type="term" value="C:endoplasmic reticulum membrane"/>
    <property type="evidence" value="ECO:0007669"/>
    <property type="project" value="UniProtKB-SubCell"/>
</dbReference>
<feature type="transmembrane region" description="Helical" evidence="11">
    <location>
        <begin position="292"/>
        <end position="315"/>
    </location>
</feature>
<organism evidence="12 13">
    <name type="scientific">Pyrus ussuriensis x Pyrus communis</name>
    <dbReference type="NCBI Taxonomy" id="2448454"/>
    <lineage>
        <taxon>Eukaryota</taxon>
        <taxon>Viridiplantae</taxon>
        <taxon>Streptophyta</taxon>
        <taxon>Embryophyta</taxon>
        <taxon>Tracheophyta</taxon>
        <taxon>Spermatophyta</taxon>
        <taxon>Magnoliopsida</taxon>
        <taxon>eudicotyledons</taxon>
        <taxon>Gunneridae</taxon>
        <taxon>Pentapetalae</taxon>
        <taxon>rosids</taxon>
        <taxon>fabids</taxon>
        <taxon>Rosales</taxon>
        <taxon>Rosaceae</taxon>
        <taxon>Amygdaloideae</taxon>
        <taxon>Maleae</taxon>
        <taxon>Pyrus</taxon>
    </lineage>
</organism>
<dbReference type="OrthoDB" id="10252502at2759"/>